<dbReference type="InterPro" id="IPR006683">
    <property type="entry name" value="Thioestr_dom"/>
</dbReference>
<keyword evidence="1 3" id="KW-0378">Hydrolase</keyword>
<evidence type="ECO:0000313" key="4">
    <source>
        <dbReference type="Proteomes" id="UP001438953"/>
    </source>
</evidence>
<gene>
    <name evidence="3" type="ORF">VSX56_07875</name>
</gene>
<evidence type="ECO:0000259" key="2">
    <source>
        <dbReference type="Pfam" id="PF03061"/>
    </source>
</evidence>
<organism evidence="3 4">
    <name type="scientific">Thioclava kandeliae</name>
    <dbReference type="NCBI Taxonomy" id="3070818"/>
    <lineage>
        <taxon>Bacteria</taxon>
        <taxon>Pseudomonadati</taxon>
        <taxon>Pseudomonadota</taxon>
        <taxon>Alphaproteobacteria</taxon>
        <taxon>Rhodobacterales</taxon>
        <taxon>Paracoccaceae</taxon>
        <taxon>Thioclava</taxon>
    </lineage>
</organism>
<reference evidence="3 4" key="1">
    <citation type="submission" date="2024-01" db="EMBL/GenBank/DDBJ databases">
        <authorList>
            <person name="Deng Y."/>
            <person name="Su J."/>
        </authorList>
    </citation>
    <scope>NUCLEOTIDE SEQUENCE [LARGE SCALE GENOMIC DNA]</scope>
    <source>
        <strain evidence="3 4">CPCC 100088</strain>
    </source>
</reference>
<comment type="caution">
    <text evidence="3">The sequence shown here is derived from an EMBL/GenBank/DDBJ whole genome shotgun (WGS) entry which is preliminary data.</text>
</comment>
<accession>A0ABV1SFK9</accession>
<dbReference type="EMBL" id="JAYWLC010000005">
    <property type="protein sequence ID" value="MER5171692.1"/>
    <property type="molecule type" value="Genomic_DNA"/>
</dbReference>
<feature type="domain" description="Thioesterase" evidence="2">
    <location>
        <begin position="43"/>
        <end position="116"/>
    </location>
</feature>
<dbReference type="Gene3D" id="3.10.129.10">
    <property type="entry name" value="Hotdog Thioesterase"/>
    <property type="match status" value="1"/>
</dbReference>
<dbReference type="SUPFAM" id="SSF54637">
    <property type="entry name" value="Thioesterase/thiol ester dehydrase-isomerase"/>
    <property type="match status" value="1"/>
</dbReference>
<proteinExistence type="predicted"/>
<dbReference type="PANTHER" id="PTHR43240:SF7">
    <property type="entry name" value="BLR7284 PROTEIN"/>
    <property type="match status" value="1"/>
</dbReference>
<dbReference type="CDD" id="cd03443">
    <property type="entry name" value="PaaI_thioesterase"/>
    <property type="match status" value="1"/>
</dbReference>
<dbReference type="RefSeq" id="WP_339114313.1">
    <property type="nucleotide sequence ID" value="NZ_JAYWLC010000005.1"/>
</dbReference>
<dbReference type="GO" id="GO:0016787">
    <property type="term" value="F:hydrolase activity"/>
    <property type="evidence" value="ECO:0007669"/>
    <property type="project" value="UniProtKB-KW"/>
</dbReference>
<keyword evidence="4" id="KW-1185">Reference proteome</keyword>
<dbReference type="PANTHER" id="PTHR43240">
    <property type="entry name" value="1,4-DIHYDROXY-2-NAPHTHOYL-COA THIOESTERASE 1"/>
    <property type="match status" value="1"/>
</dbReference>
<dbReference type="EC" id="3.1.2.-" evidence="3"/>
<dbReference type="Pfam" id="PF03061">
    <property type="entry name" value="4HBT"/>
    <property type="match status" value="1"/>
</dbReference>
<sequence length="140" mass="14895">MNSFLEGLPHCKSLDMRMVEVSEGKARMALPYNEKLIGDPETGVVHGGAVSVLMDTCCATAVMAHPANPQSTATLDLRIDYMRPAVPGQTITASAEVYRISRSVAFVRAIARDESGGPDDVPVAQATAAFTVYLPEEAAQ</sequence>
<reference evidence="3 4" key="2">
    <citation type="submission" date="2024-06" db="EMBL/GenBank/DDBJ databases">
        <title>Thioclava kandeliae sp. nov. from a rhizosphere soil sample of Kandelia candel in a mangrove.</title>
        <authorList>
            <person name="Mu T."/>
        </authorList>
    </citation>
    <scope>NUCLEOTIDE SEQUENCE [LARGE SCALE GENOMIC DNA]</scope>
    <source>
        <strain evidence="3 4">CPCC 100088</strain>
    </source>
</reference>
<name>A0ABV1SFK9_9RHOB</name>
<dbReference type="Proteomes" id="UP001438953">
    <property type="component" value="Unassembled WGS sequence"/>
</dbReference>
<evidence type="ECO:0000313" key="3">
    <source>
        <dbReference type="EMBL" id="MER5171692.1"/>
    </source>
</evidence>
<dbReference type="NCBIfam" id="TIGR00369">
    <property type="entry name" value="unchar_dom_1"/>
    <property type="match status" value="1"/>
</dbReference>
<dbReference type="InterPro" id="IPR003736">
    <property type="entry name" value="PAAI_dom"/>
</dbReference>
<protein>
    <submittedName>
        <fullName evidence="3">PaaI family thioesterase</fullName>
        <ecNumber evidence="3">3.1.2.-</ecNumber>
    </submittedName>
</protein>
<evidence type="ECO:0000256" key="1">
    <source>
        <dbReference type="ARBA" id="ARBA00022801"/>
    </source>
</evidence>
<dbReference type="InterPro" id="IPR029069">
    <property type="entry name" value="HotDog_dom_sf"/>
</dbReference>